<evidence type="ECO:0000313" key="1">
    <source>
        <dbReference type="EMBL" id="AUN99868.1"/>
    </source>
</evidence>
<gene>
    <name evidence="1" type="ORF">C0V70_17510</name>
</gene>
<accession>A0A2K9NWH3</accession>
<organism evidence="1 2">
    <name type="scientific">Bacteriovorax stolpii</name>
    <name type="common">Bdellovibrio stolpii</name>
    <dbReference type="NCBI Taxonomy" id="960"/>
    <lineage>
        <taxon>Bacteria</taxon>
        <taxon>Pseudomonadati</taxon>
        <taxon>Bdellovibrionota</taxon>
        <taxon>Bacteriovoracia</taxon>
        <taxon>Bacteriovoracales</taxon>
        <taxon>Bacteriovoracaceae</taxon>
        <taxon>Bacteriovorax</taxon>
    </lineage>
</organism>
<dbReference type="KEGG" id="bsto:C0V70_17510"/>
<protein>
    <submittedName>
        <fullName evidence="1">Uncharacterized protein</fullName>
    </submittedName>
</protein>
<dbReference type="EMBL" id="CP025704">
    <property type="protein sequence ID" value="AUN99868.1"/>
    <property type="molecule type" value="Genomic_DNA"/>
</dbReference>
<keyword evidence="2" id="KW-1185">Reference proteome</keyword>
<reference evidence="1 2" key="1">
    <citation type="submission" date="2018-01" db="EMBL/GenBank/DDBJ databases">
        <title>Complete genome sequence of Bacteriovorax stolpii DSM12778.</title>
        <authorList>
            <person name="Tang B."/>
            <person name="Chang J."/>
        </authorList>
    </citation>
    <scope>NUCLEOTIDE SEQUENCE [LARGE SCALE GENOMIC DNA]</scope>
    <source>
        <strain evidence="1 2">DSM 12778</strain>
    </source>
</reference>
<name>A0A2K9NWH3_BACTC</name>
<proteinExistence type="predicted"/>
<dbReference type="AlphaFoldDB" id="A0A2K9NWH3"/>
<evidence type="ECO:0000313" key="2">
    <source>
        <dbReference type="Proteomes" id="UP000235584"/>
    </source>
</evidence>
<dbReference type="Proteomes" id="UP000235584">
    <property type="component" value="Chromosome"/>
</dbReference>
<sequence>MTDRILAVRNSWVFNWKLDLLSFVAPFIVAYFFIGTKYNSVNNYWISFFLAKVFIGGGHIFATYIPFATGPELKKRLDKKFYIVPLVFVGIYAIANFISDVYFMNLLAITGLAHIYLQHQAWLKMSQGKLSAQRKKFERIFFLTVLGLPNFIWFFRQLDNLPSYLYGITITQSIPNWGIFTPAFLTTFTVISLIISVGLGFRKENGVLVLDFARLIYFLSTTVWMCFGLFFIKSLGFFHVYLAISHGTSYMAYISQAWPKHLENGVWNSNYKFAIVCLVSLIFGLAWVGSFYLFKWTPSSLIFLPWVPLLVHYSYDSIIWRKFQPKAVTNE</sequence>
<dbReference type="RefSeq" id="WP_102245157.1">
    <property type="nucleotide sequence ID" value="NZ_CP025704.1"/>
</dbReference>